<proteinExistence type="predicted"/>
<sequence length="251" mass="29531">MNNSISKWKLAINEQLNKLNQISNGEKRPKVEILRDTMNHITFVESLVLIGLKEKYNLSEDENLLNKFEAIRQNFIEKNLNENSTPLDSNYLATKSTAYIDVKNILQQKCSDCIDSTMKNYISSKKLMLKINKADKTRCQKFIKAKLKPPSTRVLTWKIDKYCGKSMSLRFSNTKDEKMKQNQIFFTGSDEIMNKQDYAGYLMFYRDTIQNLEIPLKNEKDMTNILNKSVYEQWKLLSNKIKDTYLDKIRF</sequence>
<dbReference type="Proteomes" id="UP000078046">
    <property type="component" value="Unassembled WGS sequence"/>
</dbReference>
<evidence type="ECO:0000313" key="1">
    <source>
        <dbReference type="EMBL" id="OAF68940.1"/>
    </source>
</evidence>
<name>A0A177B469_9BILA</name>
<gene>
    <name evidence="1" type="ORF">A3Q56_03320</name>
</gene>
<reference evidence="1 2" key="1">
    <citation type="submission" date="2016-04" db="EMBL/GenBank/DDBJ databases">
        <title>The genome of Intoshia linei affirms orthonectids as highly simplified spiralians.</title>
        <authorList>
            <person name="Mikhailov K.V."/>
            <person name="Slusarev G.S."/>
            <person name="Nikitin M.A."/>
            <person name="Logacheva M.D."/>
            <person name="Penin A."/>
            <person name="Aleoshin V."/>
            <person name="Panchin Y.V."/>
        </authorList>
    </citation>
    <scope>NUCLEOTIDE SEQUENCE [LARGE SCALE GENOMIC DNA]</scope>
    <source>
        <strain evidence="1">Intl2013</strain>
        <tissue evidence="1">Whole animal</tissue>
    </source>
</reference>
<comment type="caution">
    <text evidence="1">The sequence shown here is derived from an EMBL/GenBank/DDBJ whole genome shotgun (WGS) entry which is preliminary data.</text>
</comment>
<protein>
    <submittedName>
        <fullName evidence="1">Uncharacterized protein</fullName>
    </submittedName>
</protein>
<dbReference type="EMBL" id="LWCA01000361">
    <property type="protein sequence ID" value="OAF68940.1"/>
    <property type="molecule type" value="Genomic_DNA"/>
</dbReference>
<evidence type="ECO:0000313" key="2">
    <source>
        <dbReference type="Proteomes" id="UP000078046"/>
    </source>
</evidence>
<dbReference type="AlphaFoldDB" id="A0A177B469"/>
<keyword evidence="2" id="KW-1185">Reference proteome</keyword>
<accession>A0A177B469</accession>
<organism evidence="1 2">
    <name type="scientific">Intoshia linei</name>
    <dbReference type="NCBI Taxonomy" id="1819745"/>
    <lineage>
        <taxon>Eukaryota</taxon>
        <taxon>Metazoa</taxon>
        <taxon>Spiralia</taxon>
        <taxon>Lophotrochozoa</taxon>
        <taxon>Mesozoa</taxon>
        <taxon>Orthonectida</taxon>
        <taxon>Rhopaluridae</taxon>
        <taxon>Intoshia</taxon>
    </lineage>
</organism>